<dbReference type="Pfam" id="PF03965">
    <property type="entry name" value="Penicillinase_R"/>
    <property type="match status" value="1"/>
</dbReference>
<dbReference type="PIRSF" id="PIRSF019455">
    <property type="entry name" value="CopR_AtkY"/>
    <property type="match status" value="1"/>
</dbReference>
<keyword evidence="2" id="KW-0805">Transcription regulation</keyword>
<evidence type="ECO:0000256" key="1">
    <source>
        <dbReference type="ARBA" id="ARBA00011046"/>
    </source>
</evidence>
<sequence>MQLGELETLVLNYLFDEREANAKQVHQHFSKERGGSLNTIQSTLDRLFKKGLLEREKQGHAFVYSPALNRKTLLGNLISNITAEFAKDNNDTVLEAFVDVSSELDEENLERLEKLITSKKKSLQGGQ</sequence>
<dbReference type="Proteomes" id="UP000231658">
    <property type="component" value="Unassembled WGS sequence"/>
</dbReference>
<evidence type="ECO:0000256" key="4">
    <source>
        <dbReference type="ARBA" id="ARBA00023163"/>
    </source>
</evidence>
<dbReference type="Gene3D" id="1.10.10.10">
    <property type="entry name" value="Winged helix-like DNA-binding domain superfamily/Winged helix DNA-binding domain"/>
    <property type="match status" value="1"/>
</dbReference>
<keyword evidence="4" id="KW-0804">Transcription</keyword>
<proteinExistence type="inferred from homology"/>
<dbReference type="AlphaFoldDB" id="A0A1C3RHF1"/>
<dbReference type="STRING" id="1867952.MTBPR1_30073"/>
<dbReference type="InterPro" id="IPR036390">
    <property type="entry name" value="WH_DNA-bd_sf"/>
</dbReference>
<dbReference type="GO" id="GO:0045892">
    <property type="term" value="P:negative regulation of DNA-templated transcription"/>
    <property type="evidence" value="ECO:0007669"/>
    <property type="project" value="InterPro"/>
</dbReference>
<dbReference type="RefSeq" id="WP_069188785.1">
    <property type="nucleotide sequence ID" value="NZ_FLYE01000023.1"/>
</dbReference>
<evidence type="ECO:0000313" key="5">
    <source>
        <dbReference type="EMBL" id="SCA56703.1"/>
    </source>
</evidence>
<comment type="similarity">
    <text evidence="1">Belongs to the BlaI transcriptional regulatory family.</text>
</comment>
<dbReference type="SUPFAM" id="SSF46785">
    <property type="entry name" value="Winged helix' DNA-binding domain"/>
    <property type="match status" value="1"/>
</dbReference>
<accession>A0A1C3RHF1</accession>
<dbReference type="EMBL" id="FLYE01000023">
    <property type="protein sequence ID" value="SCA56703.1"/>
    <property type="molecule type" value="Genomic_DNA"/>
</dbReference>
<evidence type="ECO:0000256" key="2">
    <source>
        <dbReference type="ARBA" id="ARBA00023015"/>
    </source>
</evidence>
<keyword evidence="3" id="KW-0238">DNA-binding</keyword>
<dbReference type="InterPro" id="IPR036388">
    <property type="entry name" value="WH-like_DNA-bd_sf"/>
</dbReference>
<evidence type="ECO:0000313" key="6">
    <source>
        <dbReference type="Proteomes" id="UP000231658"/>
    </source>
</evidence>
<keyword evidence="6" id="KW-1185">Reference proteome</keyword>
<dbReference type="InterPro" id="IPR005650">
    <property type="entry name" value="BlaI_family"/>
</dbReference>
<dbReference type="GO" id="GO:0003677">
    <property type="term" value="F:DNA binding"/>
    <property type="evidence" value="ECO:0007669"/>
    <property type="project" value="UniProtKB-KW"/>
</dbReference>
<evidence type="ECO:0000256" key="3">
    <source>
        <dbReference type="ARBA" id="ARBA00023125"/>
    </source>
</evidence>
<gene>
    <name evidence="5" type="ORF">MTBPR1_30073</name>
</gene>
<dbReference type="OrthoDB" id="2989615at2"/>
<name>A0A1C3RHF1_9PROT</name>
<organism evidence="5 6">
    <name type="scientific">Candidatus Terasakiella magnetica</name>
    <dbReference type="NCBI Taxonomy" id="1867952"/>
    <lineage>
        <taxon>Bacteria</taxon>
        <taxon>Pseudomonadati</taxon>
        <taxon>Pseudomonadota</taxon>
        <taxon>Alphaproteobacteria</taxon>
        <taxon>Rhodospirillales</taxon>
        <taxon>Terasakiellaceae</taxon>
        <taxon>Terasakiella</taxon>
    </lineage>
</organism>
<protein>
    <submittedName>
        <fullName evidence="5">Transcriptional repressor, CopY family protein</fullName>
    </submittedName>
</protein>
<reference evidence="5 6" key="1">
    <citation type="submission" date="2016-07" db="EMBL/GenBank/DDBJ databases">
        <authorList>
            <person name="Lefevre C.T."/>
        </authorList>
    </citation>
    <scope>NUCLEOTIDE SEQUENCE [LARGE SCALE GENOMIC DNA]</scope>
    <source>
        <strain evidence="5">PR1</strain>
    </source>
</reference>